<dbReference type="PANTHER" id="PTHR13438:SF2">
    <property type="entry name" value="AMINOACYL TRNA SYNTHASE COMPLEX-INTERACTING MULTIFUNCTIONAL PROTEIN 2"/>
    <property type="match status" value="1"/>
</dbReference>
<reference evidence="2" key="1">
    <citation type="submission" date="2025-08" db="UniProtKB">
        <authorList>
            <consortium name="RefSeq"/>
        </authorList>
    </citation>
    <scope>IDENTIFICATION</scope>
    <source>
        <tissue evidence="2">Whole body</tissue>
    </source>
</reference>
<dbReference type="AlphaFoldDB" id="A0A8B8IDH5"/>
<evidence type="ECO:0000313" key="1">
    <source>
        <dbReference type="Proteomes" id="UP001652626"/>
    </source>
</evidence>
<protein>
    <submittedName>
        <fullName evidence="2">Uncharacterized protein LOC113399978 isoform X1</fullName>
    </submittedName>
</protein>
<evidence type="ECO:0000313" key="2">
    <source>
        <dbReference type="RefSeq" id="XP_026495104.1"/>
    </source>
</evidence>
<dbReference type="RefSeq" id="XP_026495104.1">
    <property type="nucleotide sequence ID" value="XM_026639319.2"/>
</dbReference>
<dbReference type="Gene3D" id="1.20.1050.130">
    <property type="match status" value="1"/>
</dbReference>
<accession>A0A8B8IDH5</accession>
<dbReference type="OMA" id="WYDSCEK"/>
<gene>
    <name evidence="2" type="primary">LOC113399978</name>
</gene>
<sequence length="285" mass="33648">MYHMKNILSFEKELILPKCMYPLKNPIEATEKVTDINISEQVTKFLKKMPNTHLLDLEERQDKLLHKLDILYERIKTISSFCKLENHQEPIYKSVANNKPDDIVIILNVETLPWFLNIFLKSVGTINVSWHILSTVPQAKVIKIQDFFKKFQHLYRLQKDAKINFRLIFKHMAKTQIKVSSLSLPIRGTVSIIRYLCLIYKDIVPYDYNNHEVDGLLDIFFQIESTSDKSRQTIISKIFMYSDTWIFNNNFSIVDLAAFNIIKQMPHGYRLVPKKWFSDCENIIL</sequence>
<dbReference type="GeneID" id="113399978"/>
<dbReference type="PANTHER" id="PTHR13438">
    <property type="entry name" value="AMINOACYL TRNA SYNTHASE COMPLEX-INTERACTING MULTIFUNCTIONAL PROTEIN"/>
    <property type="match status" value="1"/>
</dbReference>
<organism evidence="1 2">
    <name type="scientific">Vanessa tameamea</name>
    <name type="common">Kamehameha butterfly</name>
    <dbReference type="NCBI Taxonomy" id="334116"/>
    <lineage>
        <taxon>Eukaryota</taxon>
        <taxon>Metazoa</taxon>
        <taxon>Ecdysozoa</taxon>
        <taxon>Arthropoda</taxon>
        <taxon>Hexapoda</taxon>
        <taxon>Insecta</taxon>
        <taxon>Pterygota</taxon>
        <taxon>Neoptera</taxon>
        <taxon>Endopterygota</taxon>
        <taxon>Lepidoptera</taxon>
        <taxon>Glossata</taxon>
        <taxon>Ditrysia</taxon>
        <taxon>Papilionoidea</taxon>
        <taxon>Nymphalidae</taxon>
        <taxon>Nymphalinae</taxon>
        <taxon>Vanessa</taxon>
    </lineage>
</organism>
<dbReference type="OrthoDB" id="424586at2759"/>
<dbReference type="CTD" id="7965"/>
<dbReference type="InterPro" id="IPR042360">
    <property type="entry name" value="AIMP2"/>
</dbReference>
<name>A0A8B8IDH5_VANTA</name>
<dbReference type="GO" id="GO:0017101">
    <property type="term" value="C:aminoacyl-tRNA synthetase multienzyme complex"/>
    <property type="evidence" value="ECO:0007669"/>
    <property type="project" value="InterPro"/>
</dbReference>
<dbReference type="Proteomes" id="UP001652626">
    <property type="component" value="Chromosome 8"/>
</dbReference>
<proteinExistence type="predicted"/>
<keyword evidence="1" id="KW-1185">Reference proteome</keyword>